<dbReference type="OrthoDB" id="10403889at2759"/>
<sequence length="181" mass="20670">VTGIYLLLLNSMWLNVSIACILLAGAMLLFVIPLITPGILYAREWTSRTIHLIFNLMNSDDLDVIESSWKMETPRTDDILYSNSYNSKEKGGSWNNVLFKGNLMMLGEEHSARFIIHQRDFWLYYIVYFCGGTIGPVYSNNLGQILESLGYNTGFNTLVSLYFGYSFFGRLLSTTSNFLHE</sequence>
<dbReference type="PANTHER" id="PTHR21576:SF7">
    <property type="entry name" value="MAJOR FACILITATOR SUPERFAMILY PROTEIN"/>
    <property type="match status" value="1"/>
</dbReference>
<evidence type="ECO:0000256" key="5">
    <source>
        <dbReference type="SAM" id="Phobius"/>
    </source>
</evidence>
<feature type="domain" description="NFD4 C-terminal" evidence="6">
    <location>
        <begin position="108"/>
        <end position="176"/>
    </location>
</feature>
<feature type="non-terminal residue" evidence="7">
    <location>
        <position position="1"/>
    </location>
</feature>
<comment type="caution">
    <text evidence="7">The sequence shown here is derived from an EMBL/GenBank/DDBJ whole genome shotgun (WGS) entry which is preliminary data.</text>
</comment>
<evidence type="ECO:0000259" key="6">
    <source>
        <dbReference type="Pfam" id="PF23262"/>
    </source>
</evidence>
<evidence type="ECO:0000313" key="7">
    <source>
        <dbReference type="EMBL" id="CAA3018445.1"/>
    </source>
</evidence>
<accession>A0A8S0UQ65</accession>
<evidence type="ECO:0000256" key="1">
    <source>
        <dbReference type="ARBA" id="ARBA00004141"/>
    </source>
</evidence>
<name>A0A8S0UQ65_OLEEU</name>
<dbReference type="Proteomes" id="UP000594638">
    <property type="component" value="Unassembled WGS sequence"/>
</dbReference>
<dbReference type="GO" id="GO:0016020">
    <property type="term" value="C:membrane"/>
    <property type="evidence" value="ECO:0007669"/>
    <property type="project" value="UniProtKB-SubCell"/>
</dbReference>
<feature type="transmembrane region" description="Helical" evidence="5">
    <location>
        <begin position="12"/>
        <end position="42"/>
    </location>
</feature>
<dbReference type="AlphaFoldDB" id="A0A8S0UQ65"/>
<keyword evidence="4 5" id="KW-0472">Membrane</keyword>
<organism evidence="7 8">
    <name type="scientific">Olea europaea subsp. europaea</name>
    <dbReference type="NCBI Taxonomy" id="158383"/>
    <lineage>
        <taxon>Eukaryota</taxon>
        <taxon>Viridiplantae</taxon>
        <taxon>Streptophyta</taxon>
        <taxon>Embryophyta</taxon>
        <taxon>Tracheophyta</taxon>
        <taxon>Spermatophyta</taxon>
        <taxon>Magnoliopsida</taxon>
        <taxon>eudicotyledons</taxon>
        <taxon>Gunneridae</taxon>
        <taxon>Pentapetalae</taxon>
        <taxon>asterids</taxon>
        <taxon>lamiids</taxon>
        <taxon>Lamiales</taxon>
        <taxon>Oleaceae</taxon>
        <taxon>Oleeae</taxon>
        <taxon>Olea</taxon>
    </lineage>
</organism>
<reference evidence="7 8" key="1">
    <citation type="submission" date="2019-12" db="EMBL/GenBank/DDBJ databases">
        <authorList>
            <person name="Alioto T."/>
            <person name="Alioto T."/>
            <person name="Gomez Garrido J."/>
        </authorList>
    </citation>
    <scope>NUCLEOTIDE SEQUENCE [LARGE SCALE GENOMIC DNA]</scope>
</reference>
<comment type="subcellular location">
    <subcellularLocation>
        <location evidence="1">Membrane</location>
        <topology evidence="1">Multi-pass membrane protein</topology>
    </subcellularLocation>
</comment>
<evidence type="ECO:0000256" key="3">
    <source>
        <dbReference type="ARBA" id="ARBA00022989"/>
    </source>
</evidence>
<keyword evidence="3 5" id="KW-1133">Transmembrane helix</keyword>
<feature type="transmembrane region" description="Helical" evidence="5">
    <location>
        <begin position="159"/>
        <end position="179"/>
    </location>
</feature>
<evidence type="ECO:0000256" key="4">
    <source>
        <dbReference type="ARBA" id="ARBA00023136"/>
    </source>
</evidence>
<dbReference type="PANTHER" id="PTHR21576">
    <property type="entry name" value="UNCHARACTERIZED NODULIN-LIKE PROTEIN"/>
    <property type="match status" value="1"/>
</dbReference>
<dbReference type="Pfam" id="PF23262">
    <property type="entry name" value="NFD4_C"/>
    <property type="match status" value="1"/>
</dbReference>
<dbReference type="EMBL" id="CACTIH010007844">
    <property type="protein sequence ID" value="CAA3018445.1"/>
    <property type="molecule type" value="Genomic_DNA"/>
</dbReference>
<evidence type="ECO:0000313" key="8">
    <source>
        <dbReference type="Proteomes" id="UP000594638"/>
    </source>
</evidence>
<dbReference type="Gramene" id="OE9A024022T1">
    <property type="protein sequence ID" value="OE9A024022C1"/>
    <property type="gene ID" value="OE9A024022"/>
</dbReference>
<protein>
    <recommendedName>
        <fullName evidence="6">NFD4 C-terminal domain-containing protein</fullName>
    </recommendedName>
</protein>
<keyword evidence="8" id="KW-1185">Reference proteome</keyword>
<dbReference type="InterPro" id="IPR056555">
    <property type="entry name" value="NFD4_C"/>
</dbReference>
<gene>
    <name evidence="7" type="ORF">OLEA9_A024022</name>
</gene>
<feature type="transmembrane region" description="Helical" evidence="5">
    <location>
        <begin position="121"/>
        <end position="139"/>
    </location>
</feature>
<keyword evidence="2 5" id="KW-0812">Transmembrane</keyword>
<evidence type="ECO:0000256" key="2">
    <source>
        <dbReference type="ARBA" id="ARBA00022692"/>
    </source>
</evidence>
<proteinExistence type="predicted"/>